<name>A0A8D8A4H6_CULPI</name>
<evidence type="ECO:0000313" key="1">
    <source>
        <dbReference type="EMBL" id="CAG6449179.1"/>
    </source>
</evidence>
<organism evidence="1">
    <name type="scientific">Culex pipiens</name>
    <name type="common">House mosquito</name>
    <dbReference type="NCBI Taxonomy" id="7175"/>
    <lineage>
        <taxon>Eukaryota</taxon>
        <taxon>Metazoa</taxon>
        <taxon>Ecdysozoa</taxon>
        <taxon>Arthropoda</taxon>
        <taxon>Hexapoda</taxon>
        <taxon>Insecta</taxon>
        <taxon>Pterygota</taxon>
        <taxon>Neoptera</taxon>
        <taxon>Endopterygota</taxon>
        <taxon>Diptera</taxon>
        <taxon>Nematocera</taxon>
        <taxon>Culicoidea</taxon>
        <taxon>Culicidae</taxon>
        <taxon>Culicinae</taxon>
        <taxon>Culicini</taxon>
        <taxon>Culex</taxon>
        <taxon>Culex</taxon>
    </lineage>
</organism>
<reference evidence="1" key="1">
    <citation type="submission" date="2021-05" db="EMBL/GenBank/DDBJ databases">
        <authorList>
            <person name="Alioto T."/>
            <person name="Alioto T."/>
            <person name="Gomez Garrido J."/>
        </authorList>
    </citation>
    <scope>NUCLEOTIDE SEQUENCE</scope>
</reference>
<dbReference type="AlphaFoldDB" id="A0A8D8A4H6"/>
<sequence length="127" mass="15215">MWIFAEKKEEIIHEFYVEIEAETLGTLQVTTSPKPWLFAKTILLEKRAINLFARIVYWWWQLLRELFLHVCLWNLWRFGLKVEDRTLHCTTAGGHHEERTAGGSRRIGLVKRAVRSRRFTIVHRSIR</sequence>
<protein>
    <submittedName>
        <fullName evidence="1">(northern house mosquito) hypothetical protein</fullName>
    </submittedName>
</protein>
<dbReference type="EMBL" id="HBUE01012523">
    <property type="protein sequence ID" value="CAG6449179.1"/>
    <property type="molecule type" value="Transcribed_RNA"/>
</dbReference>
<proteinExistence type="predicted"/>
<accession>A0A8D8A4H6</accession>